<dbReference type="InterPro" id="IPR050250">
    <property type="entry name" value="Macrolide_Exporter_MacB"/>
</dbReference>
<evidence type="ECO:0000256" key="3">
    <source>
        <dbReference type="ARBA" id="ARBA00022692"/>
    </source>
</evidence>
<evidence type="ECO:0000256" key="4">
    <source>
        <dbReference type="ARBA" id="ARBA00022989"/>
    </source>
</evidence>
<comment type="caution">
    <text evidence="9">The sequence shown here is derived from an EMBL/GenBank/DDBJ whole genome shotgun (WGS) entry which is preliminary data.</text>
</comment>
<protein>
    <submittedName>
        <fullName evidence="9">ABC transport system permease protein</fullName>
    </submittedName>
</protein>
<dbReference type="GO" id="GO:0022857">
    <property type="term" value="F:transmembrane transporter activity"/>
    <property type="evidence" value="ECO:0007669"/>
    <property type="project" value="TreeGrafter"/>
</dbReference>
<evidence type="ECO:0000256" key="5">
    <source>
        <dbReference type="ARBA" id="ARBA00023136"/>
    </source>
</evidence>
<comment type="subcellular location">
    <subcellularLocation>
        <location evidence="1">Cell membrane</location>
        <topology evidence="1">Multi-pass membrane protein</topology>
    </subcellularLocation>
</comment>
<keyword evidence="3 7" id="KW-0812">Transmembrane</keyword>
<gene>
    <name evidence="9" type="ORF">QFZ53_002002</name>
</gene>
<feature type="transmembrane region" description="Helical" evidence="7">
    <location>
        <begin position="394"/>
        <end position="417"/>
    </location>
</feature>
<evidence type="ECO:0000313" key="9">
    <source>
        <dbReference type="EMBL" id="MDQ0647806.1"/>
    </source>
</evidence>
<evidence type="ECO:0000313" key="10">
    <source>
        <dbReference type="Proteomes" id="UP001244427"/>
    </source>
</evidence>
<sequence length="941" mass="98769">MTSRLETPGASRDAAPARGAWAARWRVAARLARRQVRRTLPSSLLIGALMMLPIATMTAYTVVAASTIATPAEQVATELGRTQAWIGVRGLPGNGLWQAPTQPEFFGYPATMREGPEGERVEDPTTLLPDDVESIEVVEANVRVATPDGVTSIQAWTGHTWDPRFAGRFDVIDGRSPTGPDEMMATPAALSRLGLLIGDTVELADPARSLTVTGTMSAAVLPSDVPALFLPASVEVRGEPKWYLPEHELSWEEVEELNEHGVVAFSRAVALDPPDMSGTDAEGARVDYWSSRWSIFMMLGAASLFSAYVVVMLAGAAFAVSARRQQRALAVAASVGASASDLRRIVLLQGTTLGIAAGAVGAVVGIGAGAAVLAVVDNGSTAQFPGLHLPWEMVLAIVALAVLVGTASAAVPAHTVARSDVLSALRGARRPQRARPSHPIWGSVLVVVGLAVTIAAAVALTVIDPSIAWDSPLRTAPPYGVIIGPIVVQLGVVLSGRWLLWTTARLFSRIGLSARLASRDAAANASRSVPAFGAIGATVFIGVFALSGVAMQNGQSARNWYYQAPVGSMAITYVPTGTGGEYTPLSEHEIDEAGAAALDLAAASGSRRIAVVERQPEPWSADADDMPSASVRALALLPDEYLIDSDRSFMTGSQDPSDPISVIDADEIETALGVRLTSAQLAAYRDGAAISADPRFVTGQTLEISAWTWAQAVDGALPSNIWRESPAMPAWEPPLWTERLPAISLDLPLQPVLVAISPQTADRLGITTAPRLVIAGFDTAVPLDMRDRLGAQAETLSTSSWTLTAGWEDGPPDDTLWMAPIIAAVATLVLGASAVALSLARFERRPDDATVSAVGGSDGLRRRIGFWQGLIIAGFGTLTGAVAGILPPLGIAMQSGGMLLASDIPWTVLVALAVALPLAIAVVSWLVTPRRPELTRRTVIT</sequence>
<evidence type="ECO:0000259" key="8">
    <source>
        <dbReference type="Pfam" id="PF02687"/>
    </source>
</evidence>
<feature type="transmembrane region" description="Helical" evidence="7">
    <location>
        <begin position="817"/>
        <end position="840"/>
    </location>
</feature>
<reference evidence="9 10" key="1">
    <citation type="submission" date="2023-07" db="EMBL/GenBank/DDBJ databases">
        <title>Comparative genomics of wheat-associated soil bacteria to identify genetic determinants of phenazine resistance.</title>
        <authorList>
            <person name="Mouncey N."/>
        </authorList>
    </citation>
    <scope>NUCLEOTIDE SEQUENCE [LARGE SCALE GENOMIC DNA]</scope>
    <source>
        <strain evidence="9 10">W4I9-1</strain>
    </source>
</reference>
<proteinExistence type="inferred from homology"/>
<dbReference type="PANTHER" id="PTHR30572:SF4">
    <property type="entry name" value="ABC TRANSPORTER PERMEASE YTRF"/>
    <property type="match status" value="1"/>
</dbReference>
<dbReference type="Proteomes" id="UP001244427">
    <property type="component" value="Unassembled WGS sequence"/>
</dbReference>
<keyword evidence="10" id="KW-1185">Reference proteome</keyword>
<dbReference type="Pfam" id="PF02687">
    <property type="entry name" value="FtsX"/>
    <property type="match status" value="1"/>
</dbReference>
<feature type="transmembrane region" description="Helical" evidence="7">
    <location>
        <begin position="479"/>
        <end position="500"/>
    </location>
</feature>
<dbReference type="InterPro" id="IPR003838">
    <property type="entry name" value="ABC3_permease_C"/>
</dbReference>
<evidence type="ECO:0000256" key="2">
    <source>
        <dbReference type="ARBA" id="ARBA00022475"/>
    </source>
</evidence>
<feature type="transmembrane region" description="Helical" evidence="7">
    <location>
        <begin position="353"/>
        <end position="374"/>
    </location>
</feature>
<feature type="transmembrane region" description="Helical" evidence="7">
    <location>
        <begin position="293"/>
        <end position="320"/>
    </location>
</feature>
<feature type="transmembrane region" description="Helical" evidence="7">
    <location>
        <begin position="866"/>
        <end position="886"/>
    </location>
</feature>
<organism evidence="9 10">
    <name type="scientific">Microbacterium natoriense</name>
    <dbReference type="NCBI Taxonomy" id="284570"/>
    <lineage>
        <taxon>Bacteria</taxon>
        <taxon>Bacillati</taxon>
        <taxon>Actinomycetota</taxon>
        <taxon>Actinomycetes</taxon>
        <taxon>Micrococcales</taxon>
        <taxon>Microbacteriaceae</taxon>
        <taxon>Microbacterium</taxon>
    </lineage>
</organism>
<dbReference type="RefSeq" id="WP_307295912.1">
    <property type="nucleotide sequence ID" value="NZ_JAUSXV010000001.1"/>
</dbReference>
<dbReference type="GO" id="GO:0005886">
    <property type="term" value="C:plasma membrane"/>
    <property type="evidence" value="ECO:0007669"/>
    <property type="project" value="UniProtKB-SubCell"/>
</dbReference>
<keyword evidence="2" id="KW-1003">Cell membrane</keyword>
<evidence type="ECO:0000256" key="7">
    <source>
        <dbReference type="SAM" id="Phobius"/>
    </source>
</evidence>
<name>A0AAW8EZZ9_9MICO</name>
<feature type="transmembrane region" description="Helical" evidence="7">
    <location>
        <begin position="438"/>
        <end position="459"/>
    </location>
</feature>
<feature type="transmembrane region" description="Helical" evidence="7">
    <location>
        <begin position="43"/>
        <end position="63"/>
    </location>
</feature>
<dbReference type="AlphaFoldDB" id="A0AAW8EZZ9"/>
<keyword evidence="4 7" id="KW-1133">Transmembrane helix</keyword>
<evidence type="ECO:0000256" key="1">
    <source>
        <dbReference type="ARBA" id="ARBA00004651"/>
    </source>
</evidence>
<keyword evidence="5 7" id="KW-0472">Membrane</keyword>
<feature type="transmembrane region" description="Helical" evidence="7">
    <location>
        <begin position="906"/>
        <end position="927"/>
    </location>
</feature>
<feature type="domain" description="ABC3 transporter permease C-terminal" evidence="8">
    <location>
        <begin position="302"/>
        <end position="418"/>
    </location>
</feature>
<evidence type="ECO:0000256" key="6">
    <source>
        <dbReference type="ARBA" id="ARBA00038076"/>
    </source>
</evidence>
<dbReference type="EMBL" id="JAUSXV010000001">
    <property type="protein sequence ID" value="MDQ0647806.1"/>
    <property type="molecule type" value="Genomic_DNA"/>
</dbReference>
<comment type="similarity">
    <text evidence="6">Belongs to the ABC-4 integral membrane protein family.</text>
</comment>
<feature type="transmembrane region" description="Helical" evidence="7">
    <location>
        <begin position="529"/>
        <end position="551"/>
    </location>
</feature>
<accession>A0AAW8EZZ9</accession>
<dbReference type="PANTHER" id="PTHR30572">
    <property type="entry name" value="MEMBRANE COMPONENT OF TRANSPORTER-RELATED"/>
    <property type="match status" value="1"/>
</dbReference>